<proteinExistence type="predicted"/>
<reference evidence="1" key="1">
    <citation type="submission" date="2020-10" db="EMBL/GenBank/DDBJ databases">
        <authorList>
            <person name="Gilroy R."/>
        </authorList>
    </citation>
    <scope>NUCLEOTIDE SEQUENCE</scope>
    <source>
        <strain evidence="1">ChiSjej1B19-7085</strain>
    </source>
</reference>
<dbReference type="Proteomes" id="UP000886785">
    <property type="component" value="Unassembled WGS sequence"/>
</dbReference>
<dbReference type="InterPro" id="IPR012851">
    <property type="entry name" value="Spore_coat_CotF-like"/>
</dbReference>
<dbReference type="AlphaFoldDB" id="A0A9D1DQR4"/>
<keyword evidence="1" id="KW-0946">Virion</keyword>
<keyword evidence="1" id="KW-0167">Capsid protein</keyword>
<dbReference type="EMBL" id="DVHF01000078">
    <property type="protein sequence ID" value="HIR57314.1"/>
    <property type="molecule type" value="Genomic_DNA"/>
</dbReference>
<protein>
    <submittedName>
        <fullName evidence="1">Spore coat protein</fullName>
    </submittedName>
</protein>
<evidence type="ECO:0000313" key="1">
    <source>
        <dbReference type="EMBL" id="HIR57314.1"/>
    </source>
</evidence>
<name>A0A9D1DQR4_9FIRM</name>
<organism evidence="1 2">
    <name type="scientific">Candidatus Gallacutalibacter pullicola</name>
    <dbReference type="NCBI Taxonomy" id="2840830"/>
    <lineage>
        <taxon>Bacteria</taxon>
        <taxon>Bacillati</taxon>
        <taxon>Bacillota</taxon>
        <taxon>Clostridia</taxon>
        <taxon>Eubacteriales</taxon>
        <taxon>Candidatus Gallacutalibacter</taxon>
    </lineage>
</organism>
<comment type="caution">
    <text evidence="1">The sequence shown here is derived from an EMBL/GenBank/DDBJ whole genome shotgun (WGS) entry which is preliminary data.</text>
</comment>
<accession>A0A9D1DQR4</accession>
<gene>
    <name evidence="1" type="ORF">IAA54_06570</name>
</gene>
<reference evidence="1" key="2">
    <citation type="journal article" date="2021" name="PeerJ">
        <title>Extensive microbial diversity within the chicken gut microbiome revealed by metagenomics and culture.</title>
        <authorList>
            <person name="Gilroy R."/>
            <person name="Ravi A."/>
            <person name="Getino M."/>
            <person name="Pursley I."/>
            <person name="Horton D.L."/>
            <person name="Alikhan N.F."/>
            <person name="Baker D."/>
            <person name="Gharbi K."/>
            <person name="Hall N."/>
            <person name="Watson M."/>
            <person name="Adriaenssens E.M."/>
            <person name="Foster-Nyarko E."/>
            <person name="Jarju S."/>
            <person name="Secka A."/>
            <person name="Antonio M."/>
            <person name="Oren A."/>
            <person name="Chaudhuri R.R."/>
            <person name="La Ragione R."/>
            <person name="Hildebrand F."/>
            <person name="Pallen M.J."/>
        </authorList>
    </citation>
    <scope>NUCLEOTIDE SEQUENCE</scope>
    <source>
        <strain evidence="1">ChiSjej1B19-7085</strain>
    </source>
</reference>
<evidence type="ECO:0000313" key="2">
    <source>
        <dbReference type="Proteomes" id="UP000886785"/>
    </source>
</evidence>
<dbReference type="Pfam" id="PF07875">
    <property type="entry name" value="Coat_F"/>
    <property type="match status" value="1"/>
</dbReference>
<sequence length="85" mass="9887">MNRSGMEDQNIYRDMLLSQKMITESYNTFANESLTPALRDELLSLLNDEHKMEAEIFDEIRGRGWYPTAAADPDKASQILKKYQK</sequence>